<dbReference type="GO" id="GO:0006777">
    <property type="term" value="P:Mo-molybdopterin cofactor biosynthetic process"/>
    <property type="evidence" value="ECO:0007669"/>
    <property type="project" value="UniProtKB-UniRule"/>
</dbReference>
<evidence type="ECO:0000256" key="2">
    <source>
        <dbReference type="ARBA" id="ARBA00005046"/>
    </source>
</evidence>
<evidence type="ECO:0000313" key="8">
    <source>
        <dbReference type="EMBL" id="MBP2077332.1"/>
    </source>
</evidence>
<dbReference type="InterPro" id="IPR036425">
    <property type="entry name" value="MoaB/Mog-like_dom_sf"/>
</dbReference>
<comment type="similarity">
    <text evidence="3 6">Belongs to the MoaB/Mog family.</text>
</comment>
<dbReference type="Proteomes" id="UP001138793">
    <property type="component" value="Unassembled WGS sequence"/>
</dbReference>
<dbReference type="SUPFAM" id="SSF53218">
    <property type="entry name" value="Molybdenum cofactor biosynthesis proteins"/>
    <property type="match status" value="1"/>
</dbReference>
<dbReference type="PANTHER" id="PTHR43232:SF2">
    <property type="entry name" value="MOLYBDENUM COFACTOR BIOSYNTHESIS PROTEIN B"/>
    <property type="match status" value="1"/>
</dbReference>
<evidence type="ECO:0000256" key="6">
    <source>
        <dbReference type="PIRNR" id="PIRNR006443"/>
    </source>
</evidence>
<dbReference type="InterPro" id="IPR012245">
    <property type="entry name" value="MoaB"/>
</dbReference>
<protein>
    <recommendedName>
        <fullName evidence="4 6">Molybdenum cofactor biosynthesis protein B</fullName>
    </recommendedName>
</protein>
<sequence>MARHDDTQILALNCMVLSISNTRTEKTDQAGNCISRILEESGHQVKFKQIIKDKKEDIRKMIDAGAENPEVDAIIMNGGTGLSTNDVTIETLDDMLEKEIHGFGELFRMLCYQEIASAAILVRAKAGVRRHTAIFSIPGTENAVDLAMNKIIMPELEHICYEIKKDMNVEKI</sequence>
<comment type="caution">
    <text evidence="8">The sequence shown here is derived from an EMBL/GenBank/DDBJ whole genome shotgun (WGS) entry which is preliminary data.</text>
</comment>
<dbReference type="AlphaFoldDB" id="A0A9X0YSK0"/>
<name>A0A9X0YSK0_9BACI</name>
<dbReference type="RefSeq" id="WP_245347684.1">
    <property type="nucleotide sequence ID" value="NZ_JAGGMB010000004.1"/>
</dbReference>
<dbReference type="GO" id="GO:0005829">
    <property type="term" value="C:cytosol"/>
    <property type="evidence" value="ECO:0007669"/>
    <property type="project" value="TreeGrafter"/>
</dbReference>
<feature type="domain" description="MoaB/Mog" evidence="7">
    <location>
        <begin position="15"/>
        <end position="159"/>
    </location>
</feature>
<dbReference type="SMART" id="SM00852">
    <property type="entry name" value="MoCF_biosynth"/>
    <property type="match status" value="1"/>
</dbReference>
<reference evidence="8" key="1">
    <citation type="submission" date="2021-03" db="EMBL/GenBank/DDBJ databases">
        <title>Genomic Encyclopedia of Type Strains, Phase IV (KMG-IV): sequencing the most valuable type-strain genomes for metagenomic binning, comparative biology and taxonomic classification.</title>
        <authorList>
            <person name="Goeker M."/>
        </authorList>
    </citation>
    <scope>NUCLEOTIDE SEQUENCE</scope>
    <source>
        <strain evidence="8">DSM 107338</strain>
    </source>
</reference>
<keyword evidence="9" id="KW-1185">Reference proteome</keyword>
<gene>
    <name evidence="8" type="ORF">J2Z64_001584</name>
</gene>
<keyword evidence="5 6" id="KW-0501">Molybdenum cofactor biosynthesis</keyword>
<dbReference type="FunFam" id="3.40.980.10:FF:000006">
    <property type="entry name" value="Molybdenum cofactor biosynthesis protein B"/>
    <property type="match status" value="1"/>
</dbReference>
<dbReference type="EMBL" id="JAGGMB010000004">
    <property type="protein sequence ID" value="MBP2077332.1"/>
    <property type="molecule type" value="Genomic_DNA"/>
</dbReference>
<accession>A0A9X0YSK0</accession>
<dbReference type="InterPro" id="IPR001453">
    <property type="entry name" value="MoaB/Mog_dom"/>
</dbReference>
<organism evidence="8 9">
    <name type="scientific">Oceanobacillus polygoni</name>
    <dbReference type="NCBI Taxonomy" id="1235259"/>
    <lineage>
        <taxon>Bacteria</taxon>
        <taxon>Bacillati</taxon>
        <taxon>Bacillota</taxon>
        <taxon>Bacilli</taxon>
        <taxon>Bacillales</taxon>
        <taxon>Bacillaceae</taxon>
        <taxon>Oceanobacillus</taxon>
    </lineage>
</organism>
<proteinExistence type="inferred from homology"/>
<evidence type="ECO:0000256" key="3">
    <source>
        <dbReference type="ARBA" id="ARBA00006112"/>
    </source>
</evidence>
<evidence type="ECO:0000256" key="4">
    <source>
        <dbReference type="ARBA" id="ARBA00015262"/>
    </source>
</evidence>
<dbReference type="NCBIfam" id="TIGR00177">
    <property type="entry name" value="molyb_syn"/>
    <property type="match status" value="1"/>
</dbReference>
<dbReference type="Pfam" id="PF00994">
    <property type="entry name" value="MoCF_biosynth"/>
    <property type="match status" value="1"/>
</dbReference>
<dbReference type="PANTHER" id="PTHR43232">
    <property type="entry name" value="MOLYBDENUM COFACTOR BIOSYNTHESIS PROTEIN B"/>
    <property type="match status" value="1"/>
</dbReference>
<comment type="pathway">
    <text evidence="2 6">Cofactor biosynthesis; molybdopterin biosynthesis.</text>
</comment>
<evidence type="ECO:0000313" key="9">
    <source>
        <dbReference type="Proteomes" id="UP001138793"/>
    </source>
</evidence>
<dbReference type="PIRSF" id="PIRSF006443">
    <property type="entry name" value="MoaB"/>
    <property type="match status" value="1"/>
</dbReference>
<comment type="function">
    <text evidence="1 6">May be involved in the biosynthesis of molybdopterin.</text>
</comment>
<evidence type="ECO:0000256" key="5">
    <source>
        <dbReference type="ARBA" id="ARBA00023150"/>
    </source>
</evidence>
<dbReference type="CDD" id="cd00886">
    <property type="entry name" value="MogA_MoaB"/>
    <property type="match status" value="1"/>
</dbReference>
<evidence type="ECO:0000259" key="7">
    <source>
        <dbReference type="SMART" id="SM00852"/>
    </source>
</evidence>
<evidence type="ECO:0000256" key="1">
    <source>
        <dbReference type="ARBA" id="ARBA00003487"/>
    </source>
</evidence>
<dbReference type="Gene3D" id="3.40.980.10">
    <property type="entry name" value="MoaB/Mog-like domain"/>
    <property type="match status" value="1"/>
</dbReference>